<reference evidence="1" key="1">
    <citation type="submission" date="2019-04" db="EMBL/GenBank/DDBJ databases">
        <title>Evolution of Biomass-Degrading Anaerobic Consortia Revealed by Metagenomics.</title>
        <authorList>
            <person name="Peng X."/>
        </authorList>
    </citation>
    <scope>NUCLEOTIDE SEQUENCE</scope>
    <source>
        <strain evidence="1">SIG551</strain>
    </source>
</reference>
<dbReference type="NCBIfam" id="TIGR01669">
    <property type="entry name" value="phage_XkdX"/>
    <property type="match status" value="1"/>
</dbReference>
<gene>
    <name evidence="1" type="ORF">E7512_11515</name>
</gene>
<dbReference type="Proteomes" id="UP000754750">
    <property type="component" value="Unassembled WGS sequence"/>
</dbReference>
<organism evidence="1 2">
    <name type="scientific">Faecalispora sporosphaeroides</name>
    <dbReference type="NCBI Taxonomy" id="1549"/>
    <lineage>
        <taxon>Bacteria</taxon>
        <taxon>Bacillati</taxon>
        <taxon>Bacillota</taxon>
        <taxon>Clostridia</taxon>
        <taxon>Eubacteriales</taxon>
        <taxon>Oscillospiraceae</taxon>
        <taxon>Faecalispora</taxon>
    </lineage>
</organism>
<dbReference type="AlphaFoldDB" id="A0A928KUC7"/>
<comment type="caution">
    <text evidence="1">The sequence shown here is derived from an EMBL/GenBank/DDBJ whole genome shotgun (WGS) entry which is preliminary data.</text>
</comment>
<sequence length="42" mass="4707">MVFWTIAYQRGWATKVQLGLAVAKGLITAEQYKTITGEDYNA</sequence>
<proteinExistence type="predicted"/>
<dbReference type="EMBL" id="SVNY01000006">
    <property type="protein sequence ID" value="MBE6834183.1"/>
    <property type="molecule type" value="Genomic_DNA"/>
</dbReference>
<dbReference type="Pfam" id="PF09693">
    <property type="entry name" value="Phage_XkdX"/>
    <property type="match status" value="1"/>
</dbReference>
<protein>
    <submittedName>
        <fullName evidence="1">XkdX family protein</fullName>
    </submittedName>
</protein>
<dbReference type="InterPro" id="IPR010022">
    <property type="entry name" value="XkdX"/>
</dbReference>
<evidence type="ECO:0000313" key="1">
    <source>
        <dbReference type="EMBL" id="MBE6834183.1"/>
    </source>
</evidence>
<dbReference type="RefSeq" id="WP_326840722.1">
    <property type="nucleotide sequence ID" value="NZ_SVNY01000006.1"/>
</dbReference>
<evidence type="ECO:0000313" key="2">
    <source>
        <dbReference type="Proteomes" id="UP000754750"/>
    </source>
</evidence>
<accession>A0A928KUC7</accession>
<name>A0A928KUC7_9FIRM</name>